<dbReference type="Pfam" id="PF00001">
    <property type="entry name" value="7tm_1"/>
    <property type="match status" value="1"/>
</dbReference>
<dbReference type="FunFam" id="1.20.1070.10:FF:000163">
    <property type="entry name" value="Thromboxane A2 receptor"/>
    <property type="match status" value="1"/>
</dbReference>
<feature type="transmembrane region" description="Helical" evidence="15">
    <location>
        <begin position="101"/>
        <end position="122"/>
    </location>
</feature>
<dbReference type="SUPFAM" id="SSF81321">
    <property type="entry name" value="Family A G protein-coupled receptor-like"/>
    <property type="match status" value="1"/>
</dbReference>
<keyword evidence="3" id="KW-1003">Cell membrane</keyword>
<evidence type="ECO:0000256" key="14">
    <source>
        <dbReference type="RuleBase" id="RU000688"/>
    </source>
</evidence>
<evidence type="ECO:0000259" key="16">
    <source>
        <dbReference type="PROSITE" id="PS50262"/>
    </source>
</evidence>
<reference evidence="17" key="1">
    <citation type="submission" date="2025-08" db="UniProtKB">
        <authorList>
            <consortium name="Ensembl"/>
        </authorList>
    </citation>
    <scope>IDENTIFICATION</scope>
</reference>
<proteinExistence type="inferred from homology"/>
<dbReference type="InterPro" id="IPR008365">
    <property type="entry name" value="Prostanoid_rcpt"/>
</dbReference>
<evidence type="ECO:0000313" key="17">
    <source>
        <dbReference type="Ensembl" id="ENSHCOP00000015120.1"/>
    </source>
</evidence>
<evidence type="ECO:0000256" key="5">
    <source>
        <dbReference type="ARBA" id="ARBA00022692"/>
    </source>
</evidence>
<dbReference type="InterPro" id="IPR000276">
    <property type="entry name" value="GPCR_Rhodpsn"/>
</dbReference>
<dbReference type="STRING" id="109280.ENSHCOP00000015120"/>
<evidence type="ECO:0000256" key="6">
    <source>
        <dbReference type="ARBA" id="ARBA00022989"/>
    </source>
</evidence>
<dbReference type="GO" id="GO:0004960">
    <property type="term" value="F:thromboxane receptor activity"/>
    <property type="evidence" value="ECO:0007669"/>
    <property type="project" value="InterPro"/>
</dbReference>
<feature type="transmembrane region" description="Helical" evidence="15">
    <location>
        <begin position="190"/>
        <end position="221"/>
    </location>
</feature>
<evidence type="ECO:0000256" key="1">
    <source>
        <dbReference type="ARBA" id="ARBA00004651"/>
    </source>
</evidence>
<dbReference type="GO" id="GO:0006954">
    <property type="term" value="P:inflammatory response"/>
    <property type="evidence" value="ECO:0007669"/>
    <property type="project" value="TreeGrafter"/>
</dbReference>
<evidence type="ECO:0000256" key="15">
    <source>
        <dbReference type="SAM" id="Phobius"/>
    </source>
</evidence>
<dbReference type="PRINTS" id="PR00429">
    <property type="entry name" value="THROMBOXANER"/>
</dbReference>
<keyword evidence="11" id="KW-0325">Glycoprotein</keyword>
<feature type="transmembrane region" description="Helical" evidence="15">
    <location>
        <begin position="242"/>
        <end position="263"/>
    </location>
</feature>
<dbReference type="PANTHER" id="PTHR11866">
    <property type="entry name" value="G-PROTEIN COUPLED RECEPTOR FAMILY 1 MEMBER"/>
    <property type="match status" value="1"/>
</dbReference>
<dbReference type="AlphaFoldDB" id="A0A3Q3DLF8"/>
<dbReference type="PROSITE" id="PS50262">
    <property type="entry name" value="G_PROTEIN_RECEP_F1_2"/>
    <property type="match status" value="1"/>
</dbReference>
<reference evidence="17" key="2">
    <citation type="submission" date="2025-09" db="UniProtKB">
        <authorList>
            <consortium name="Ensembl"/>
        </authorList>
    </citation>
    <scope>IDENTIFICATION</scope>
</reference>
<feature type="domain" description="G-protein coupled receptors family 1 profile" evidence="16">
    <location>
        <begin position="34"/>
        <end position="293"/>
    </location>
</feature>
<evidence type="ECO:0000256" key="10">
    <source>
        <dbReference type="ARBA" id="ARBA00023170"/>
    </source>
</evidence>
<evidence type="ECO:0000256" key="11">
    <source>
        <dbReference type="ARBA" id="ARBA00023180"/>
    </source>
</evidence>
<dbReference type="GO" id="GO:0004958">
    <property type="term" value="F:prostaglandin F receptor activity"/>
    <property type="evidence" value="ECO:0007669"/>
    <property type="project" value="TreeGrafter"/>
</dbReference>
<keyword evidence="5 14" id="KW-0812">Transmembrane</keyword>
<comment type="subcellular location">
    <subcellularLocation>
        <location evidence="1">Cell membrane</location>
        <topology evidence="1">Multi-pass membrane protein</topology>
    </subcellularLocation>
</comment>
<keyword evidence="18" id="KW-1185">Reference proteome</keyword>
<feature type="transmembrane region" description="Helical" evidence="15">
    <location>
        <begin position="55"/>
        <end position="81"/>
    </location>
</feature>
<evidence type="ECO:0000256" key="12">
    <source>
        <dbReference type="ARBA" id="ARBA00023224"/>
    </source>
</evidence>
<evidence type="ECO:0000256" key="13">
    <source>
        <dbReference type="ARBA" id="ARBA00029815"/>
    </source>
</evidence>
<dbReference type="PRINTS" id="PR00237">
    <property type="entry name" value="GPCRRHODOPSN"/>
</dbReference>
<evidence type="ECO:0000256" key="2">
    <source>
        <dbReference type="ARBA" id="ARBA00017628"/>
    </source>
</evidence>
<evidence type="ECO:0000256" key="7">
    <source>
        <dbReference type="ARBA" id="ARBA00023040"/>
    </source>
</evidence>
<evidence type="ECO:0000313" key="18">
    <source>
        <dbReference type="Proteomes" id="UP000264820"/>
    </source>
</evidence>
<comment type="similarity">
    <text evidence="14">Belongs to the G-protein coupled receptor 1 family.</text>
</comment>
<keyword evidence="9" id="KW-1015">Disulfide bond</keyword>
<organism evidence="17 18">
    <name type="scientific">Hippocampus comes</name>
    <name type="common">Tiger tail seahorse</name>
    <dbReference type="NCBI Taxonomy" id="109280"/>
    <lineage>
        <taxon>Eukaryota</taxon>
        <taxon>Metazoa</taxon>
        <taxon>Chordata</taxon>
        <taxon>Craniata</taxon>
        <taxon>Vertebrata</taxon>
        <taxon>Euteleostomi</taxon>
        <taxon>Actinopterygii</taxon>
        <taxon>Neopterygii</taxon>
        <taxon>Teleostei</taxon>
        <taxon>Neoteleostei</taxon>
        <taxon>Acanthomorphata</taxon>
        <taxon>Syngnathiaria</taxon>
        <taxon>Syngnathiformes</taxon>
        <taxon>Syngnathoidei</taxon>
        <taxon>Syngnathidae</taxon>
        <taxon>Hippocampus</taxon>
    </lineage>
</organism>
<feature type="transmembrane region" description="Helical" evidence="15">
    <location>
        <begin position="20"/>
        <end position="43"/>
    </location>
</feature>
<dbReference type="PROSITE" id="PS00237">
    <property type="entry name" value="G_PROTEIN_RECEP_F1_1"/>
    <property type="match status" value="1"/>
</dbReference>
<dbReference type="Proteomes" id="UP000264820">
    <property type="component" value="Unplaced"/>
</dbReference>
<protein>
    <recommendedName>
        <fullName evidence="2">Thromboxane A2 receptor</fullName>
    </recommendedName>
    <alternativeName>
        <fullName evidence="13">Prostanoid TP receptor</fullName>
    </alternativeName>
</protein>
<dbReference type="GO" id="GO:0007204">
    <property type="term" value="P:positive regulation of cytosolic calcium ion concentration"/>
    <property type="evidence" value="ECO:0007669"/>
    <property type="project" value="TreeGrafter"/>
</dbReference>
<dbReference type="Ensembl" id="ENSHCOT00000022940.1">
    <property type="protein sequence ID" value="ENSHCOP00000015120.1"/>
    <property type="gene ID" value="ENSHCOG00000000797.1"/>
</dbReference>
<evidence type="ECO:0000256" key="3">
    <source>
        <dbReference type="ARBA" id="ARBA00022475"/>
    </source>
</evidence>
<keyword evidence="10 14" id="KW-0675">Receptor</keyword>
<keyword evidence="8 15" id="KW-0472">Membrane</keyword>
<dbReference type="PRINTS" id="PR01788">
    <property type="entry name" value="PROSTANOIDR"/>
</dbReference>
<keyword evidence="6 15" id="KW-1133">Transmembrane helix</keyword>
<keyword evidence="4" id="KW-0597">Phosphoprotein</keyword>
<keyword evidence="12 14" id="KW-0807">Transducer</keyword>
<sequence>NSVNHNFSCQICSFICKNLSVATSVISMTVGILSNSLAFFILLKSSKRMPLKSKAPFSVFATSLVVTDLLGHLVNGSVVIYVYSLHKHWETFDPHGRVCNLFGATLVFFGLSPLFLGSAMAIERCIGITKPFYHSTGLAFRHMNKLLSVIWILAALVAALPVMLSKSYRVQNSRSWCFYNLDEPDDWLDVFLPMLFALLGLLALLFSIVCNTVTSCSLLLSTMQRKRHSRGTSYHVEMICQLMAIMLVSCVCWGPLLTCVILASKGDYNPASDTLLFLVRIATWNQILDPWVYILLRKAVMKKFYLMLQRCCRPKSRKPMRWQHSFLRSSRDSKFGPPACLFDGLLVQNTHIATTQCEIRARLGETKLCVV</sequence>
<evidence type="ECO:0000256" key="9">
    <source>
        <dbReference type="ARBA" id="ARBA00023157"/>
    </source>
</evidence>
<feature type="transmembrane region" description="Helical" evidence="15">
    <location>
        <begin position="143"/>
        <end position="164"/>
    </location>
</feature>
<evidence type="ECO:0000256" key="4">
    <source>
        <dbReference type="ARBA" id="ARBA00022553"/>
    </source>
</evidence>
<dbReference type="GO" id="GO:0005886">
    <property type="term" value="C:plasma membrane"/>
    <property type="evidence" value="ECO:0007669"/>
    <property type="project" value="UniProtKB-SubCell"/>
</dbReference>
<dbReference type="Gene3D" id="1.20.1070.10">
    <property type="entry name" value="Rhodopsin 7-helix transmembrane proteins"/>
    <property type="match status" value="1"/>
</dbReference>
<dbReference type="InterPro" id="IPR001105">
    <property type="entry name" value="Thbox_rcpt"/>
</dbReference>
<evidence type="ECO:0000256" key="8">
    <source>
        <dbReference type="ARBA" id="ARBA00023136"/>
    </source>
</evidence>
<name>A0A3Q3DLF8_HIPCM</name>
<dbReference type="GO" id="GO:0007189">
    <property type="term" value="P:adenylate cyclase-activating G protein-coupled receptor signaling pathway"/>
    <property type="evidence" value="ECO:0007669"/>
    <property type="project" value="TreeGrafter"/>
</dbReference>
<dbReference type="PANTHER" id="PTHR11866:SF4">
    <property type="entry name" value="PROSTAGLANDIN F2-ALPHA RECEPTOR"/>
    <property type="match status" value="1"/>
</dbReference>
<dbReference type="InterPro" id="IPR017452">
    <property type="entry name" value="GPCR_Rhodpsn_7TM"/>
</dbReference>
<keyword evidence="7 14" id="KW-0297">G-protein coupled receptor</keyword>
<accession>A0A3Q3DLF8</accession>
<feature type="transmembrane region" description="Helical" evidence="15">
    <location>
        <begin position="275"/>
        <end position="296"/>
    </location>
</feature>
<dbReference type="GeneTree" id="ENSGT01030000234559"/>